<feature type="transmembrane region" description="Helical" evidence="8">
    <location>
        <begin position="595"/>
        <end position="622"/>
    </location>
</feature>
<dbReference type="GO" id="GO:0061590">
    <property type="term" value="P:calcium activated phosphatidylcholine scrambling"/>
    <property type="evidence" value="ECO:0007669"/>
    <property type="project" value="TreeGrafter"/>
</dbReference>
<keyword evidence="7" id="KW-0325">Glycoprotein</keyword>
<sequence length="1049" mass="121330">MADDVDQQQTTSTVEEPLDLIRLSLDERIYVKMRNDRERKRQAYESNLICHGLQLEATRSVSDDKLVFVKVHAPWEVLCTYAEIMHIKLPLKPNDLKTRSPFHTLNWFTKVLSVNESVIKPEQEFFTAPFEKSRMNDFYIQDRDSFFNPATRSRIVYFILSRVKYQVMNNVNKFGINRLVSSGIYKAAFPLHDVSQVTKLEASSEYSGTNREGLNSLPFSPLLSVRLSIYYQFNQNLYNQRKQRLSLIIATVTVCYVHWGVKTVLKCTICQNKTRASNKDLIRMDKQRVRGGDKMAKTEPPGRASVATEPESLFYFCGPAKLAMEASELKGQLNIILWMSVWGSTVLEYPFDICWVFSVSKPGVILCGIAGRQTKIRDAPRLGSLCRFNYESEDPNCPSERYLLYREWAHPRSIYKKQPLDLIRKYYGEKIGIYFAWLGYYTQMLLLAAVVGVACFLYGYFSQDNCSWSKEVCDPDIGGQILMCPQCDKLCPFWRLNVTCESSKKLCIFDSFGTLVFAVFMGVWVTLFLEFWKRRQAELEYEWDTVELQQEEQARPEYEAQCNHVVINEITQEEERIPFTACGKCIRVTLCASAVFFWILLIIASVIGIIVYRLSVFIVFSATLPTNPNGTDPIQKYLTPQMATSITASIISFIIIMILNTIYERVAIMITNFELPRTQTDYENSLTMKMFLFQFVNYYSSCFYIAFFKGKFVGYPGDPVYWLGKYRNEECDPGGCLLELTTQLTIIMGGKAIWNNIQEVLLPWVMNLIGRYQRVSGSENITPRWEQDYHLQPMGKLGLFYEYLEMIIQFGFVTLFVASFPLAPLLALVNNILEIRVDAWKLTTQYRRMVPEKARDIGAWQPIMQGIAILAVVTNFSTTQAMIIAFTSDMIPRLVYYWSFSIPPYGDHSTYTMDGYINNTLSVFNITDFKNADKENPYIGLGNYTLYRDFRNPPGHPQEYKHNIYYWHVIAAKLAFIIVMEHIIYSVKFFISYAIPDVSKITKSKIKREKYLTQKLLHESHLKDLTKNMGLIAERMGEVVDNSVRPKLE</sequence>
<proteinExistence type="inferred from homology"/>
<feature type="transmembrane region" description="Helical" evidence="8">
    <location>
        <begin position="863"/>
        <end position="886"/>
    </location>
</feature>
<evidence type="ECO:0000256" key="3">
    <source>
        <dbReference type="ARBA" id="ARBA00022475"/>
    </source>
</evidence>
<keyword evidence="3" id="KW-1003">Cell membrane</keyword>
<evidence type="ECO:0000259" key="10">
    <source>
        <dbReference type="Pfam" id="PF16178"/>
    </source>
</evidence>
<dbReference type="PANTHER" id="PTHR12308">
    <property type="entry name" value="ANOCTAMIN"/>
    <property type="match status" value="1"/>
</dbReference>
<dbReference type="PANTHER" id="PTHR12308:SF21">
    <property type="entry name" value="ANOCTAMIN-6"/>
    <property type="match status" value="1"/>
</dbReference>
<accession>A0A8J6GUZ8</accession>
<keyword evidence="5 8" id="KW-1133">Transmembrane helix</keyword>
<gene>
    <name evidence="11" type="ORF">LTLLF_120855</name>
</gene>
<protein>
    <recommendedName>
        <fullName evidence="8">Anoctamin</fullName>
    </recommendedName>
</protein>
<keyword evidence="6 8" id="KW-0472">Membrane</keyword>
<keyword evidence="4 8" id="KW-0812">Transmembrane</keyword>
<feature type="domain" description="Anoctamin transmembrane" evidence="9">
    <location>
        <begin position="423"/>
        <end position="1009"/>
    </location>
</feature>
<feature type="transmembrane region" description="Helical" evidence="8">
    <location>
        <begin position="642"/>
        <end position="663"/>
    </location>
</feature>
<feature type="domain" description="Anoctamin dimerisation" evidence="10">
    <location>
        <begin position="391"/>
        <end position="420"/>
    </location>
</feature>
<feature type="transmembrane region" description="Helical" evidence="8">
    <location>
        <begin position="964"/>
        <end position="985"/>
    </location>
</feature>
<feature type="transmembrane region" description="Helical" evidence="8">
    <location>
        <begin position="690"/>
        <end position="708"/>
    </location>
</feature>
<evidence type="ECO:0000256" key="2">
    <source>
        <dbReference type="ARBA" id="ARBA00009671"/>
    </source>
</evidence>
<dbReference type="Proteomes" id="UP000710432">
    <property type="component" value="Unassembled WGS sequence"/>
</dbReference>
<evidence type="ECO:0000256" key="7">
    <source>
        <dbReference type="ARBA" id="ARBA00023180"/>
    </source>
</evidence>
<comment type="subcellular location">
    <subcellularLocation>
        <location evidence="1">Cell membrane</location>
        <topology evidence="1">Multi-pass membrane protein</topology>
    </subcellularLocation>
    <subcellularLocation>
        <location evidence="8">Membrane</location>
        <topology evidence="8">Multi-pass membrane protein</topology>
    </subcellularLocation>
</comment>
<reference evidence="11" key="1">
    <citation type="submission" date="2020-03" db="EMBL/GenBank/DDBJ databases">
        <title>Studies in the Genomics of Life Span.</title>
        <authorList>
            <person name="Glass D."/>
        </authorList>
    </citation>
    <scope>NUCLEOTIDE SEQUENCE</scope>
    <source>
        <strain evidence="11">LTLLF</strain>
        <tissue evidence="11">Muscle</tissue>
    </source>
</reference>
<evidence type="ECO:0000259" key="9">
    <source>
        <dbReference type="Pfam" id="PF04547"/>
    </source>
</evidence>
<comment type="similarity">
    <text evidence="2 8">Belongs to the anoctamin family.</text>
</comment>
<feature type="transmembrane region" description="Helical" evidence="8">
    <location>
        <begin position="512"/>
        <end position="532"/>
    </location>
</feature>
<dbReference type="GO" id="GO:0061589">
    <property type="term" value="P:calcium activated phosphatidylserine scrambling"/>
    <property type="evidence" value="ECO:0007669"/>
    <property type="project" value="TreeGrafter"/>
</dbReference>
<feature type="domain" description="Anoctamin dimerisation" evidence="10">
    <location>
        <begin position="33"/>
        <end position="205"/>
    </location>
</feature>
<dbReference type="InterPro" id="IPR032394">
    <property type="entry name" value="Anoct_dimer"/>
</dbReference>
<evidence type="ECO:0000256" key="1">
    <source>
        <dbReference type="ARBA" id="ARBA00004651"/>
    </source>
</evidence>
<dbReference type="EMBL" id="JAATJU010015781">
    <property type="protein sequence ID" value="KAH0517441.1"/>
    <property type="molecule type" value="Genomic_DNA"/>
</dbReference>
<evidence type="ECO:0000256" key="4">
    <source>
        <dbReference type="ARBA" id="ARBA00022692"/>
    </source>
</evidence>
<dbReference type="InterPro" id="IPR049452">
    <property type="entry name" value="Anoctamin_TM"/>
</dbReference>
<dbReference type="InterPro" id="IPR007632">
    <property type="entry name" value="Anoctamin"/>
</dbReference>
<evidence type="ECO:0000256" key="6">
    <source>
        <dbReference type="ARBA" id="ARBA00023136"/>
    </source>
</evidence>
<evidence type="ECO:0000313" key="11">
    <source>
        <dbReference type="EMBL" id="KAH0517441.1"/>
    </source>
</evidence>
<evidence type="ECO:0000256" key="5">
    <source>
        <dbReference type="ARBA" id="ARBA00022989"/>
    </source>
</evidence>
<dbReference type="GO" id="GO:0005886">
    <property type="term" value="C:plasma membrane"/>
    <property type="evidence" value="ECO:0007669"/>
    <property type="project" value="UniProtKB-SubCell"/>
</dbReference>
<name>A0A8J6GUZ8_MICOH</name>
<comment type="caution">
    <text evidence="11">The sequence shown here is derived from an EMBL/GenBank/DDBJ whole genome shotgun (WGS) entry which is preliminary data.</text>
</comment>
<organism evidence="11 12">
    <name type="scientific">Microtus ochrogaster</name>
    <name type="common">Prairie vole</name>
    <dbReference type="NCBI Taxonomy" id="79684"/>
    <lineage>
        <taxon>Eukaryota</taxon>
        <taxon>Metazoa</taxon>
        <taxon>Chordata</taxon>
        <taxon>Craniata</taxon>
        <taxon>Vertebrata</taxon>
        <taxon>Euteleostomi</taxon>
        <taxon>Mammalia</taxon>
        <taxon>Eutheria</taxon>
        <taxon>Euarchontoglires</taxon>
        <taxon>Glires</taxon>
        <taxon>Rodentia</taxon>
        <taxon>Myomorpha</taxon>
        <taxon>Muroidea</taxon>
        <taxon>Cricetidae</taxon>
        <taxon>Arvicolinae</taxon>
        <taxon>Microtus</taxon>
    </lineage>
</organism>
<evidence type="ECO:0000256" key="8">
    <source>
        <dbReference type="RuleBase" id="RU280814"/>
    </source>
</evidence>
<evidence type="ECO:0000313" key="12">
    <source>
        <dbReference type="Proteomes" id="UP000710432"/>
    </source>
</evidence>
<dbReference type="AlphaFoldDB" id="A0A8J6GUZ8"/>
<dbReference type="GO" id="GO:0046983">
    <property type="term" value="F:protein dimerization activity"/>
    <property type="evidence" value="ECO:0007669"/>
    <property type="project" value="InterPro"/>
</dbReference>
<dbReference type="GO" id="GO:0005254">
    <property type="term" value="F:chloride channel activity"/>
    <property type="evidence" value="ECO:0007669"/>
    <property type="project" value="TreeGrafter"/>
</dbReference>
<dbReference type="Pfam" id="PF04547">
    <property type="entry name" value="Anoctamin"/>
    <property type="match status" value="1"/>
</dbReference>
<feature type="transmembrane region" description="Helical" evidence="8">
    <location>
        <begin position="434"/>
        <end position="461"/>
    </location>
</feature>
<dbReference type="Pfam" id="PF16178">
    <property type="entry name" value="Anoct_dimer"/>
    <property type="match status" value="2"/>
</dbReference>
<feature type="transmembrane region" description="Helical" evidence="8">
    <location>
        <begin position="806"/>
        <end position="829"/>
    </location>
</feature>